<dbReference type="CDD" id="cd08977">
    <property type="entry name" value="SusD"/>
    <property type="match status" value="1"/>
</dbReference>
<dbReference type="InterPro" id="IPR012944">
    <property type="entry name" value="SusD_RagB_dom"/>
</dbReference>
<comment type="caution">
    <text evidence="8">The sequence shown here is derived from an EMBL/GenBank/DDBJ whole genome shotgun (WGS) entry which is preliminary data.</text>
</comment>
<feature type="domain" description="RagB/SusD" evidence="6">
    <location>
        <begin position="333"/>
        <end position="530"/>
    </location>
</feature>
<dbReference type="Pfam" id="PF14322">
    <property type="entry name" value="SusD-like_3"/>
    <property type="match status" value="1"/>
</dbReference>
<evidence type="ECO:0000256" key="3">
    <source>
        <dbReference type="ARBA" id="ARBA00022729"/>
    </source>
</evidence>
<evidence type="ECO:0000259" key="7">
    <source>
        <dbReference type="Pfam" id="PF14322"/>
    </source>
</evidence>
<reference evidence="9" key="1">
    <citation type="journal article" date="2019" name="Int. J. Syst. Evol. Microbiol.">
        <title>The Global Catalogue of Microorganisms (GCM) 10K type strain sequencing project: providing services to taxonomists for standard genome sequencing and annotation.</title>
        <authorList>
            <consortium name="The Broad Institute Genomics Platform"/>
            <consortium name="The Broad Institute Genome Sequencing Center for Infectious Disease"/>
            <person name="Wu L."/>
            <person name="Ma J."/>
        </authorList>
    </citation>
    <scope>NUCLEOTIDE SEQUENCE [LARGE SCALE GENOMIC DNA]</scope>
    <source>
        <strain evidence="9">CCUG 53762</strain>
    </source>
</reference>
<evidence type="ECO:0000256" key="5">
    <source>
        <dbReference type="ARBA" id="ARBA00023237"/>
    </source>
</evidence>
<keyword evidence="3" id="KW-0732">Signal</keyword>
<dbReference type="Gene3D" id="1.25.40.390">
    <property type="match status" value="1"/>
</dbReference>
<dbReference type="RefSeq" id="WP_379660764.1">
    <property type="nucleotide sequence ID" value="NZ_JBHUDG010000001.1"/>
</dbReference>
<evidence type="ECO:0000256" key="2">
    <source>
        <dbReference type="ARBA" id="ARBA00006275"/>
    </source>
</evidence>
<dbReference type="EMBL" id="JBHUDG010000001">
    <property type="protein sequence ID" value="MFD1628377.1"/>
    <property type="molecule type" value="Genomic_DNA"/>
</dbReference>
<evidence type="ECO:0000259" key="6">
    <source>
        <dbReference type="Pfam" id="PF07980"/>
    </source>
</evidence>
<dbReference type="Proteomes" id="UP001597118">
    <property type="component" value="Unassembled WGS sequence"/>
</dbReference>
<keyword evidence="4" id="KW-0472">Membrane</keyword>
<evidence type="ECO:0000313" key="9">
    <source>
        <dbReference type="Proteomes" id="UP001597118"/>
    </source>
</evidence>
<dbReference type="Pfam" id="PF07980">
    <property type="entry name" value="SusD_RagB"/>
    <property type="match status" value="1"/>
</dbReference>
<dbReference type="PROSITE" id="PS51257">
    <property type="entry name" value="PROKAR_LIPOPROTEIN"/>
    <property type="match status" value="1"/>
</dbReference>
<accession>A0ABW4I7H7</accession>
<evidence type="ECO:0000313" key="8">
    <source>
        <dbReference type="EMBL" id="MFD1628377.1"/>
    </source>
</evidence>
<comment type="similarity">
    <text evidence="2">Belongs to the SusD family.</text>
</comment>
<dbReference type="InterPro" id="IPR011990">
    <property type="entry name" value="TPR-like_helical_dom_sf"/>
</dbReference>
<keyword evidence="5" id="KW-0998">Cell outer membrane</keyword>
<evidence type="ECO:0000256" key="1">
    <source>
        <dbReference type="ARBA" id="ARBA00004442"/>
    </source>
</evidence>
<feature type="domain" description="SusD-like N-terminal" evidence="7">
    <location>
        <begin position="48"/>
        <end position="244"/>
    </location>
</feature>
<organism evidence="8 9">
    <name type="scientific">Pseudopedobacter beijingensis</name>
    <dbReference type="NCBI Taxonomy" id="1207056"/>
    <lineage>
        <taxon>Bacteria</taxon>
        <taxon>Pseudomonadati</taxon>
        <taxon>Bacteroidota</taxon>
        <taxon>Sphingobacteriia</taxon>
        <taxon>Sphingobacteriales</taxon>
        <taxon>Sphingobacteriaceae</taxon>
        <taxon>Pseudopedobacter</taxon>
    </lineage>
</organism>
<comment type="subcellular location">
    <subcellularLocation>
        <location evidence="1">Cell outer membrane</location>
    </subcellularLocation>
</comment>
<dbReference type="SUPFAM" id="SSF48452">
    <property type="entry name" value="TPR-like"/>
    <property type="match status" value="1"/>
</dbReference>
<proteinExistence type="inferred from homology"/>
<evidence type="ECO:0000256" key="4">
    <source>
        <dbReference type="ARBA" id="ARBA00023136"/>
    </source>
</evidence>
<protein>
    <submittedName>
        <fullName evidence="8">RagB/SusD family nutrient uptake outer membrane protein</fullName>
    </submittedName>
</protein>
<keyword evidence="9" id="KW-1185">Reference proteome</keyword>
<dbReference type="InterPro" id="IPR033985">
    <property type="entry name" value="SusD-like_N"/>
</dbReference>
<name>A0ABW4I7H7_9SPHI</name>
<sequence length="530" mass="59048">MKTILKHNKTKIAAFLMAVGLASCQKSIDIQPISNVPVDNYYRNYKEVNNALTGCYNGMQGPLYSEWMFTELRSDNSKQGVPNSTNVVNAELNALDMFTLNPFHERVYDYWLATYNNIRSVNYVLRSLGVTYENKQIVIGNGSAQMTQAEANKVVGEALFLRAYHNFNLVRLFGGTFLMDKPFTPQEAKLKDKSSVQDLYDFIIADLKKANEVFPNIAFTATSVADLGRANIWASKSLLAKVYLTLGGTYKSDALTLLNDVIDHSGYGLLTSYADVFSITNEMNKEIIFAVRYKAGGLGIGSPFANLFAPTGSGNAVVNNDGNGYNFPTEEMKTIYKVGDKRKEATIAQYTSTKPYVKKFLSQVSLRYDAENDFPVIRFSDVLLMKAEAIGFDGVNGEAVGLINKVRERAGAADYGSNTDFTSKFYKYPASGAAALSDAESFRKALLNERRIELAFENQRYFDILRQPDATQIIKDHFALEFATHYSKITPPITLVALQANVTQDRLLLPIPQKEIDKNDQLKIGQNAGY</sequence>
<gene>
    <name evidence="8" type="ORF">ACFSAH_00735</name>
</gene>